<feature type="compositionally biased region" description="Polar residues" evidence="1">
    <location>
        <begin position="1"/>
        <end position="13"/>
    </location>
</feature>
<evidence type="ECO:0000256" key="1">
    <source>
        <dbReference type="SAM" id="MobiDB-lite"/>
    </source>
</evidence>
<name>A0A1Y2C9C9_9FUNG</name>
<organism evidence="2 3">
    <name type="scientific">Rhizoclosmatium globosum</name>
    <dbReference type="NCBI Taxonomy" id="329046"/>
    <lineage>
        <taxon>Eukaryota</taxon>
        <taxon>Fungi</taxon>
        <taxon>Fungi incertae sedis</taxon>
        <taxon>Chytridiomycota</taxon>
        <taxon>Chytridiomycota incertae sedis</taxon>
        <taxon>Chytridiomycetes</taxon>
        <taxon>Chytridiales</taxon>
        <taxon>Chytriomycetaceae</taxon>
        <taxon>Rhizoclosmatium</taxon>
    </lineage>
</organism>
<proteinExistence type="predicted"/>
<dbReference type="EMBL" id="MCGO01000025">
    <property type="protein sequence ID" value="ORY43517.1"/>
    <property type="molecule type" value="Genomic_DNA"/>
</dbReference>
<protein>
    <submittedName>
        <fullName evidence="2">Uncharacterized protein</fullName>
    </submittedName>
</protein>
<feature type="compositionally biased region" description="Basic and acidic residues" evidence="1">
    <location>
        <begin position="14"/>
        <end position="25"/>
    </location>
</feature>
<feature type="region of interest" description="Disordered" evidence="1">
    <location>
        <begin position="1"/>
        <end position="25"/>
    </location>
</feature>
<dbReference type="OrthoDB" id="124847at2759"/>
<keyword evidence="3" id="KW-1185">Reference proteome</keyword>
<sequence length="1366" mass="153080">MVGAPSNATTGKGSSEKEENKHRTNRAKERFQLAFKTNQFPPVVVRPETRLESTAAQLHGTPYFVWCPEVVLPGRRPACQRRACPCSPSLSKYKFRQVHDINHVTEIIYAAYECSVMKKESRSKQDHENDEDDLNAADKTGRYFSTLSESFLESIAASHPRIIKSLPYIFTLKSGFSKDFAAQIIDASIRSPAGLAQGIKEVESFRASRYYDLLEIFAAMCKDARSANPSALLPQAISIEHYLLKHAVPDPKTLTEFWLEYTKDYEWAANLLMETAEVKHKISVDATCTFAKRMRIYLKRTTTDANGHPVTLRECRMVLVLLNEIGQVLHICFVKSENHEEIGAAFKSVYDINICNSSQPAVLADLNFDEDEYEFDGIADEIDSETSLSEQGFASTSQNDVSPQHPVILDDGMQGPPEVQIPSDLREALMADVVDFPELDPTQIGIICCDNANSYRAILKDIFGDRWRVTQDPKHLMQRLNMKIKAEHRDQFSSELTKKLYSEPRHLWERSIMFYGLRKFILETPQDWISCTQSEWDNTFLNCLRHIWLGDLSPIDGNTFEENGITRSKIETSISESFNSLLNFILPRRSVSIRVGLRLMLIHVVYVNLSAGERFARIPKLNRVPLHDLMRAAVTTNQLVVDSEQTTFALTLMSKRPPSKFMRYRPEGMSNKDVWQFKFTGVLPIASRPSQLAIESASISDSQRNGYERLFANAMTHVATSVTFDKDVILKQLQIEYDSVESQISWNAHEITLLQRVREEQLSAHATWSDSPFVTTILYNHVVSNNLNSSLQIFPRSFSAVNRKQTVRVSSLVLPDMPKLFNFRPPKPAKAVNLTPEEEYLVTKFFEILSEVSIPNRVKEYIVLYNFAACSCDNIFSRSETHLRTLWNNKLQQRSRRTQKSMGIASDSNATTLSMPQTPLCTNTSEEVFGAPDELDNYFTSLLTSESHHPYHLPPLPASTAAVRVPNPLLNHTLTMEPSIPLPSPSPVNSSTTPMASITSSISSAHWSLISAFVDEQFPTGLKDWKAVRDYAVTLNPAYSRINKEALRVKYSRNAKKSIVPQDATLSPIIRPPLIPPDIVSSQLSQPPQQEQEDSSNVTVPTAAPPVDSNAAEPSSVDKRKGSTLLSTAKRTKQSSCDYCVSKKKACDGSQSGCMNKKRDNLQSSILLSMIFDYFEITAKDPTEPPPLRGGGLSELLSELSDMAPAGGRRHIHQPEQSSVRTGFVGGGRLEQDGAPPDILERGGLDPRYGNRELINDQPGITGRVRWMWTEDSDRLRMRTGRLATGICCNVGLDLLDGLWEGGDFHWRIRDEGIGTVTSDMDNLTCLATAEPVSRSQWGPNTKCECSETIGPSIAGLIPPAFGPSR</sequence>
<feature type="compositionally biased region" description="Low complexity" evidence="1">
    <location>
        <begin position="1077"/>
        <end position="1090"/>
    </location>
</feature>
<reference evidence="2 3" key="1">
    <citation type="submission" date="2016-07" db="EMBL/GenBank/DDBJ databases">
        <title>Pervasive Adenine N6-methylation of Active Genes in Fungi.</title>
        <authorList>
            <consortium name="DOE Joint Genome Institute"/>
            <person name="Mondo S.J."/>
            <person name="Dannebaum R.O."/>
            <person name="Kuo R.C."/>
            <person name="Labutti K."/>
            <person name="Haridas S."/>
            <person name="Kuo A."/>
            <person name="Salamov A."/>
            <person name="Ahrendt S.R."/>
            <person name="Lipzen A."/>
            <person name="Sullivan W."/>
            <person name="Andreopoulos W.B."/>
            <person name="Clum A."/>
            <person name="Lindquist E."/>
            <person name="Daum C."/>
            <person name="Ramamoorthy G.K."/>
            <person name="Gryganskyi A."/>
            <person name="Culley D."/>
            <person name="Magnuson J.K."/>
            <person name="James T.Y."/>
            <person name="O'Malley M.A."/>
            <person name="Stajich J.E."/>
            <person name="Spatafora J.W."/>
            <person name="Visel A."/>
            <person name="Grigoriev I.V."/>
        </authorList>
    </citation>
    <scope>NUCLEOTIDE SEQUENCE [LARGE SCALE GENOMIC DNA]</scope>
    <source>
        <strain evidence="2 3">JEL800</strain>
    </source>
</reference>
<gene>
    <name evidence="2" type="ORF">BCR33DRAFT_851226</name>
</gene>
<feature type="region of interest" description="Disordered" evidence="1">
    <location>
        <begin position="1077"/>
        <end position="1128"/>
    </location>
</feature>
<comment type="caution">
    <text evidence="2">The sequence shown here is derived from an EMBL/GenBank/DDBJ whole genome shotgun (WGS) entry which is preliminary data.</text>
</comment>
<evidence type="ECO:0000313" key="2">
    <source>
        <dbReference type="EMBL" id="ORY43517.1"/>
    </source>
</evidence>
<accession>A0A1Y2C9C9</accession>
<evidence type="ECO:0000313" key="3">
    <source>
        <dbReference type="Proteomes" id="UP000193642"/>
    </source>
</evidence>
<dbReference type="Proteomes" id="UP000193642">
    <property type="component" value="Unassembled WGS sequence"/>
</dbReference>